<evidence type="ECO:0000259" key="6">
    <source>
        <dbReference type="Pfam" id="PF05199"/>
    </source>
</evidence>
<evidence type="ECO:0000256" key="2">
    <source>
        <dbReference type="ARBA" id="ARBA00010790"/>
    </source>
</evidence>
<dbReference type="SUPFAM" id="SSF51905">
    <property type="entry name" value="FAD/NAD(P)-binding domain"/>
    <property type="match status" value="1"/>
</dbReference>
<keyword evidence="4" id="KW-0274">FAD</keyword>
<dbReference type="Proteomes" id="UP000759443">
    <property type="component" value="Unassembled WGS sequence"/>
</dbReference>
<dbReference type="Gene3D" id="3.50.50.60">
    <property type="entry name" value="FAD/NAD(P)-binding domain"/>
    <property type="match status" value="1"/>
</dbReference>
<keyword evidence="7" id="KW-0560">Oxidoreductase</keyword>
<dbReference type="InterPro" id="IPR000172">
    <property type="entry name" value="GMC_OxRdtase_N"/>
</dbReference>
<organism evidence="7 8">
    <name type="scientific">Rhizobium halophytocola</name>
    <dbReference type="NCBI Taxonomy" id="735519"/>
    <lineage>
        <taxon>Bacteria</taxon>
        <taxon>Pseudomonadati</taxon>
        <taxon>Pseudomonadota</taxon>
        <taxon>Alphaproteobacteria</taxon>
        <taxon>Hyphomicrobiales</taxon>
        <taxon>Rhizobiaceae</taxon>
        <taxon>Rhizobium/Agrobacterium group</taxon>
        <taxon>Rhizobium</taxon>
    </lineage>
</organism>
<feature type="domain" description="Glucose-methanol-choline oxidoreductase C-terminal" evidence="6">
    <location>
        <begin position="386"/>
        <end position="510"/>
    </location>
</feature>
<dbReference type="Gene3D" id="3.30.410.40">
    <property type="match status" value="1"/>
</dbReference>
<proteinExistence type="inferred from homology"/>
<dbReference type="InterPro" id="IPR012132">
    <property type="entry name" value="GMC_OxRdtase"/>
</dbReference>
<name>A0ABS4DUH8_9HYPH</name>
<evidence type="ECO:0000256" key="3">
    <source>
        <dbReference type="ARBA" id="ARBA00022630"/>
    </source>
</evidence>
<feature type="domain" description="Glucose-methanol-choline oxidoreductase N-terminal" evidence="5">
    <location>
        <begin position="8"/>
        <end position="292"/>
    </location>
</feature>
<protein>
    <submittedName>
        <fullName evidence="7">Choline dehydrogenase</fullName>
        <ecNumber evidence="7">1.1.99.1</ecNumber>
    </submittedName>
</protein>
<dbReference type="Pfam" id="PF00732">
    <property type="entry name" value="GMC_oxred_N"/>
    <property type="match status" value="1"/>
</dbReference>
<dbReference type="PROSITE" id="PS51257">
    <property type="entry name" value="PROKAR_LIPOPROTEIN"/>
    <property type="match status" value="1"/>
</dbReference>
<evidence type="ECO:0000256" key="4">
    <source>
        <dbReference type="ARBA" id="ARBA00022827"/>
    </source>
</evidence>
<keyword evidence="8" id="KW-1185">Reference proteome</keyword>
<evidence type="ECO:0000313" key="8">
    <source>
        <dbReference type="Proteomes" id="UP000759443"/>
    </source>
</evidence>
<comment type="cofactor">
    <cofactor evidence="1">
        <name>FAD</name>
        <dbReference type="ChEBI" id="CHEBI:57692"/>
    </cofactor>
</comment>
<dbReference type="PIRSF" id="PIRSF000137">
    <property type="entry name" value="Alcohol_oxidase"/>
    <property type="match status" value="1"/>
</dbReference>
<gene>
    <name evidence="7" type="ORF">J2Z17_000784</name>
</gene>
<dbReference type="InterPro" id="IPR007867">
    <property type="entry name" value="GMC_OxRtase_C"/>
</dbReference>
<dbReference type="GO" id="GO:0008812">
    <property type="term" value="F:choline dehydrogenase activity"/>
    <property type="evidence" value="ECO:0007669"/>
    <property type="project" value="UniProtKB-EC"/>
</dbReference>
<dbReference type="EC" id="1.1.99.1" evidence="7"/>
<evidence type="ECO:0000256" key="1">
    <source>
        <dbReference type="ARBA" id="ARBA00001974"/>
    </source>
</evidence>
<dbReference type="EMBL" id="JAGGJU010000002">
    <property type="protein sequence ID" value="MBP1849363.1"/>
    <property type="molecule type" value="Genomic_DNA"/>
</dbReference>
<dbReference type="PANTHER" id="PTHR11552">
    <property type="entry name" value="GLUCOSE-METHANOL-CHOLINE GMC OXIDOREDUCTASE"/>
    <property type="match status" value="1"/>
</dbReference>
<evidence type="ECO:0000313" key="7">
    <source>
        <dbReference type="EMBL" id="MBP1849363.1"/>
    </source>
</evidence>
<keyword evidence="3" id="KW-0285">Flavoprotein</keyword>
<accession>A0ABS4DUH8</accession>
<sequence length="521" mass="54851">MTGRAVADFAIVGAGAAGCLIAARLAHALPEARILLIEAGSKRPGLLNAIPLLSGYAPFARGVNWRHPARHAGRDTLLYQGRIFGGSSEINGMVVSRGETRDYLSWADAAGPEWSFEACLDAFRRLEHSTRGPSPLHGGDGPMAVRPIEPYGPLPHAFLAAAGEAGFPLVDDLNGAGGARFGFTDVNIKGGRRHSASRAFLPECPANLTILAGRSVERLDVVSGRVAALLLRYRGQEERIEITRECVLCAGAIGTTGILMRSGIGPAAMLGSAGITPELDHPELGGNLQNHPSYLMRVPTHGGSLRGLLRPNRAVAAGLRWLGRRDGPLAQGLFQVAGYFPAGDDEAVADAQLVLSPALFPLSAPGKPPLVPRRHGVSIAVQQGSPFSRGRVTIQASGRLAVDTGALSDPRDRAFMVSAVARVQDILSRPAFRPHIADPGVFKTVDAGEITCAIGTAYHMAGTARMGRDAQAVTDPKLRLRGLSGLRIADASVMPVIPNAALHFPTMMIAQRASDFIIADA</sequence>
<comment type="caution">
    <text evidence="7">The sequence shown here is derived from an EMBL/GenBank/DDBJ whole genome shotgun (WGS) entry which is preliminary data.</text>
</comment>
<evidence type="ECO:0000259" key="5">
    <source>
        <dbReference type="Pfam" id="PF00732"/>
    </source>
</evidence>
<reference evidence="7 8" key="1">
    <citation type="submission" date="2021-03" db="EMBL/GenBank/DDBJ databases">
        <title>Genomic Encyclopedia of Type Strains, Phase IV (KMG-IV): sequencing the most valuable type-strain genomes for metagenomic binning, comparative biology and taxonomic classification.</title>
        <authorList>
            <person name="Goeker M."/>
        </authorList>
    </citation>
    <scope>NUCLEOTIDE SEQUENCE [LARGE SCALE GENOMIC DNA]</scope>
    <source>
        <strain evidence="7 8">DSM 21600</strain>
    </source>
</reference>
<dbReference type="Pfam" id="PF05199">
    <property type="entry name" value="GMC_oxred_C"/>
    <property type="match status" value="1"/>
</dbReference>
<dbReference type="InterPro" id="IPR036188">
    <property type="entry name" value="FAD/NAD-bd_sf"/>
</dbReference>
<dbReference type="SUPFAM" id="SSF54373">
    <property type="entry name" value="FAD-linked reductases, C-terminal domain"/>
    <property type="match status" value="1"/>
</dbReference>
<dbReference type="PANTHER" id="PTHR11552:SF147">
    <property type="entry name" value="CHOLINE DEHYDROGENASE, MITOCHONDRIAL"/>
    <property type="match status" value="1"/>
</dbReference>
<dbReference type="RefSeq" id="WP_209942417.1">
    <property type="nucleotide sequence ID" value="NZ_JAGGJU010000002.1"/>
</dbReference>
<comment type="similarity">
    <text evidence="2">Belongs to the GMC oxidoreductase family.</text>
</comment>